<proteinExistence type="predicted"/>
<protein>
    <submittedName>
        <fullName evidence="2">Uncharacterized protein</fullName>
    </submittedName>
</protein>
<gene>
    <name evidence="2" type="ORF">NTJ_11767</name>
</gene>
<reference evidence="2 3" key="1">
    <citation type="submission" date="2023-09" db="EMBL/GenBank/DDBJ databases">
        <title>Nesidiocoris tenuis whole genome shotgun sequence.</title>
        <authorList>
            <person name="Shibata T."/>
            <person name="Shimoda M."/>
            <person name="Kobayashi T."/>
            <person name="Uehara T."/>
        </authorList>
    </citation>
    <scope>NUCLEOTIDE SEQUENCE [LARGE SCALE GENOMIC DNA]</scope>
    <source>
        <strain evidence="2 3">Japan</strain>
    </source>
</reference>
<feature type="compositionally biased region" description="Basic residues" evidence="1">
    <location>
        <begin position="14"/>
        <end position="23"/>
    </location>
</feature>
<dbReference type="EMBL" id="AP028918">
    <property type="protein sequence ID" value="BES98949.1"/>
    <property type="molecule type" value="Genomic_DNA"/>
</dbReference>
<evidence type="ECO:0000313" key="3">
    <source>
        <dbReference type="Proteomes" id="UP001307889"/>
    </source>
</evidence>
<accession>A0ABN7B3G7</accession>
<feature type="compositionally biased region" description="Basic and acidic residues" evidence="1">
    <location>
        <begin position="1"/>
        <end position="13"/>
    </location>
</feature>
<feature type="region of interest" description="Disordered" evidence="1">
    <location>
        <begin position="1"/>
        <end position="23"/>
    </location>
</feature>
<evidence type="ECO:0000256" key="1">
    <source>
        <dbReference type="SAM" id="MobiDB-lite"/>
    </source>
</evidence>
<name>A0ABN7B3G7_9HEMI</name>
<sequence>MSHFEDPKFEKTGSRRRGIGGPARRKLFVRHDIRSSFVIGRWSAKIESKFPRDRRKLTENPGATKAVNDRTVTGALGLFSRGKPHNYRGHEDLSCT</sequence>
<keyword evidence="3" id="KW-1185">Reference proteome</keyword>
<evidence type="ECO:0000313" key="2">
    <source>
        <dbReference type="EMBL" id="BES98949.1"/>
    </source>
</evidence>
<organism evidence="2 3">
    <name type="scientific">Nesidiocoris tenuis</name>
    <dbReference type="NCBI Taxonomy" id="355587"/>
    <lineage>
        <taxon>Eukaryota</taxon>
        <taxon>Metazoa</taxon>
        <taxon>Ecdysozoa</taxon>
        <taxon>Arthropoda</taxon>
        <taxon>Hexapoda</taxon>
        <taxon>Insecta</taxon>
        <taxon>Pterygota</taxon>
        <taxon>Neoptera</taxon>
        <taxon>Paraneoptera</taxon>
        <taxon>Hemiptera</taxon>
        <taxon>Heteroptera</taxon>
        <taxon>Panheteroptera</taxon>
        <taxon>Cimicomorpha</taxon>
        <taxon>Miridae</taxon>
        <taxon>Dicyphina</taxon>
        <taxon>Nesidiocoris</taxon>
    </lineage>
</organism>
<dbReference type="Proteomes" id="UP001307889">
    <property type="component" value="Chromosome 10"/>
</dbReference>